<dbReference type="AlphaFoldDB" id="A0A814FPU8"/>
<gene>
    <name evidence="4" type="ORF">GPM918_LOCUS12998</name>
    <name evidence="5" type="ORF">SRO942_LOCUS12998</name>
</gene>
<keyword evidence="6" id="KW-1185">Reference proteome</keyword>
<dbReference type="GO" id="GO:0043066">
    <property type="term" value="P:negative regulation of apoptotic process"/>
    <property type="evidence" value="ECO:0007669"/>
    <property type="project" value="TreeGrafter"/>
</dbReference>
<accession>A0A814FPU8</accession>
<dbReference type="SUPFAM" id="SSF48371">
    <property type="entry name" value="ARM repeat"/>
    <property type="match status" value="1"/>
</dbReference>
<reference evidence="4" key="1">
    <citation type="submission" date="2021-02" db="EMBL/GenBank/DDBJ databases">
        <authorList>
            <person name="Nowell W R."/>
        </authorList>
    </citation>
    <scope>NUCLEOTIDE SEQUENCE</scope>
</reference>
<feature type="compositionally biased region" description="Basic residues" evidence="3">
    <location>
        <begin position="525"/>
        <end position="534"/>
    </location>
</feature>
<protein>
    <recommendedName>
        <fullName evidence="7">Apoptosis inhibitor 5</fullName>
    </recommendedName>
</protein>
<comment type="caution">
    <text evidence="4">The sequence shown here is derived from an EMBL/GenBank/DDBJ whole genome shotgun (WGS) entry which is preliminary data.</text>
</comment>
<dbReference type="GO" id="GO:0003723">
    <property type="term" value="F:RNA binding"/>
    <property type="evidence" value="ECO:0007669"/>
    <property type="project" value="TreeGrafter"/>
</dbReference>
<dbReference type="PANTHER" id="PTHR12758">
    <property type="entry name" value="APOPTOSIS INHIBITOR 5-RELATED"/>
    <property type="match status" value="1"/>
</dbReference>
<evidence type="ECO:0008006" key="7">
    <source>
        <dbReference type="Google" id="ProtNLM"/>
    </source>
</evidence>
<evidence type="ECO:0000256" key="2">
    <source>
        <dbReference type="ARBA" id="ARBA00022703"/>
    </source>
</evidence>
<evidence type="ECO:0000313" key="4">
    <source>
        <dbReference type="EMBL" id="CAF0985870.1"/>
    </source>
</evidence>
<organism evidence="4 6">
    <name type="scientific">Didymodactylos carnosus</name>
    <dbReference type="NCBI Taxonomy" id="1234261"/>
    <lineage>
        <taxon>Eukaryota</taxon>
        <taxon>Metazoa</taxon>
        <taxon>Spiralia</taxon>
        <taxon>Gnathifera</taxon>
        <taxon>Rotifera</taxon>
        <taxon>Eurotatoria</taxon>
        <taxon>Bdelloidea</taxon>
        <taxon>Philodinida</taxon>
        <taxon>Philodinidae</taxon>
        <taxon>Didymodactylos</taxon>
    </lineage>
</organism>
<dbReference type="EMBL" id="CAJNOQ010002917">
    <property type="protein sequence ID" value="CAF0985870.1"/>
    <property type="molecule type" value="Genomic_DNA"/>
</dbReference>
<feature type="region of interest" description="Disordered" evidence="3">
    <location>
        <begin position="477"/>
        <end position="534"/>
    </location>
</feature>
<dbReference type="Proteomes" id="UP000681722">
    <property type="component" value="Unassembled WGS sequence"/>
</dbReference>
<feature type="compositionally biased region" description="Polar residues" evidence="3">
    <location>
        <begin position="478"/>
        <end position="493"/>
    </location>
</feature>
<evidence type="ECO:0000313" key="6">
    <source>
        <dbReference type="Proteomes" id="UP000663829"/>
    </source>
</evidence>
<evidence type="ECO:0000256" key="3">
    <source>
        <dbReference type="SAM" id="MobiDB-lite"/>
    </source>
</evidence>
<keyword evidence="2" id="KW-0053">Apoptosis</keyword>
<dbReference type="InterPro" id="IPR016024">
    <property type="entry name" value="ARM-type_fold"/>
</dbReference>
<dbReference type="PANTHER" id="PTHR12758:SF19">
    <property type="entry name" value="APOPTOSIS INHIBITOR 5"/>
    <property type="match status" value="1"/>
</dbReference>
<dbReference type="InterPro" id="IPR011989">
    <property type="entry name" value="ARM-like"/>
</dbReference>
<evidence type="ECO:0000256" key="1">
    <source>
        <dbReference type="ARBA" id="ARBA00009515"/>
    </source>
</evidence>
<evidence type="ECO:0000313" key="5">
    <source>
        <dbReference type="EMBL" id="CAF3758146.1"/>
    </source>
</evidence>
<dbReference type="GO" id="GO:0005634">
    <property type="term" value="C:nucleus"/>
    <property type="evidence" value="ECO:0007669"/>
    <property type="project" value="TreeGrafter"/>
</dbReference>
<dbReference type="GO" id="GO:0006915">
    <property type="term" value="P:apoptotic process"/>
    <property type="evidence" value="ECO:0007669"/>
    <property type="project" value="UniProtKB-KW"/>
</dbReference>
<proteinExistence type="inferred from homology"/>
<feature type="compositionally biased region" description="Polar residues" evidence="3">
    <location>
        <begin position="513"/>
        <end position="524"/>
    </location>
</feature>
<dbReference type="Gene3D" id="1.25.10.10">
    <property type="entry name" value="Leucine-rich Repeat Variant"/>
    <property type="match status" value="1"/>
</dbReference>
<sequence length="534" mass="61372">MKGKIEFLDVSEAVCVKLIMVTIDHIYEYYNILADKNESNNSPEAHESFQKLIDATKAGPKEKRLALQFIGRFCKNFPTEMTKALEAIFDLCEDEDITIRKQAIKELPTLVRASPETLPRVVSILIQLLQANDATEITQVQGSLLAVYYLNQIETVSEILNEIQRSQEDLLRKRALRFLCTRIGALDENDLSKDVEEHIIKKSKEIANYLDPEEFVTVIKLLSGLKSMQTLLTRQELVNMITTQCHLEEGWNGEDTERIAVVATFMNHAVPLLSKNVHSTRFVTFMLDYVIENVPKLSLSSDDKLDLFRILAEMCPYCGEFENVKERLGKLFDILLTFLPKPQPESVEQQASSINNETPNFQFSFIECLMYSLHQLSRKYPDFLIADENQEKMKDFRLRLRYLYRGLSNYTNQLKAAIDIKSDTDDQDEQKKSRLIAYKICSNNQALLRDLCRSPPSFKTTVILSWKPIEELKRSISESDGANGNTKDNISNKRVSRPEQAVYKPPGGKFSGDASNNRSTYTNTKNRRGYYQRY</sequence>
<dbReference type="EMBL" id="CAJOBC010002917">
    <property type="protein sequence ID" value="CAF3758146.1"/>
    <property type="molecule type" value="Genomic_DNA"/>
</dbReference>
<comment type="similarity">
    <text evidence="1">Belongs to the API5 family.</text>
</comment>
<name>A0A814FPU8_9BILA</name>
<dbReference type="InterPro" id="IPR008383">
    <property type="entry name" value="API5"/>
</dbReference>
<dbReference type="OrthoDB" id="19224at2759"/>
<dbReference type="Pfam" id="PF05918">
    <property type="entry name" value="API5"/>
    <property type="match status" value="1"/>
</dbReference>
<dbReference type="Proteomes" id="UP000663829">
    <property type="component" value="Unassembled WGS sequence"/>
</dbReference>